<proteinExistence type="predicted"/>
<dbReference type="EMBL" id="LODT01000028">
    <property type="protein sequence ID" value="KYQ93185.1"/>
    <property type="molecule type" value="Genomic_DNA"/>
</dbReference>
<dbReference type="OrthoDB" id="10006939at2759"/>
<reference evidence="2 3" key="1">
    <citation type="submission" date="2015-12" db="EMBL/GenBank/DDBJ databases">
        <title>Dictyostelia acquired genes for synthesis and detection of signals that induce cell-type specialization by lateral gene transfer from prokaryotes.</title>
        <authorList>
            <person name="Gloeckner G."/>
            <person name="Schaap P."/>
        </authorList>
    </citation>
    <scope>NUCLEOTIDE SEQUENCE [LARGE SCALE GENOMIC DNA]</scope>
    <source>
        <strain evidence="2 3">TK</strain>
    </source>
</reference>
<protein>
    <submittedName>
        <fullName evidence="2">Uncharacterized protein</fullName>
    </submittedName>
</protein>
<dbReference type="OMA" id="HQSHREF"/>
<feature type="region of interest" description="Disordered" evidence="1">
    <location>
        <begin position="427"/>
        <end position="470"/>
    </location>
</feature>
<accession>A0A151ZGX9</accession>
<dbReference type="Proteomes" id="UP000076078">
    <property type="component" value="Unassembled WGS sequence"/>
</dbReference>
<organism evidence="2 3">
    <name type="scientific">Tieghemostelium lacteum</name>
    <name type="common">Slime mold</name>
    <name type="synonym">Dictyostelium lacteum</name>
    <dbReference type="NCBI Taxonomy" id="361077"/>
    <lineage>
        <taxon>Eukaryota</taxon>
        <taxon>Amoebozoa</taxon>
        <taxon>Evosea</taxon>
        <taxon>Eumycetozoa</taxon>
        <taxon>Dictyostelia</taxon>
        <taxon>Dictyosteliales</taxon>
        <taxon>Raperosteliaceae</taxon>
        <taxon>Tieghemostelium</taxon>
    </lineage>
</organism>
<feature type="compositionally biased region" description="Polar residues" evidence="1">
    <location>
        <begin position="435"/>
        <end position="461"/>
    </location>
</feature>
<dbReference type="AlphaFoldDB" id="A0A151ZGX9"/>
<feature type="compositionally biased region" description="Polar residues" evidence="1">
    <location>
        <begin position="107"/>
        <end position="120"/>
    </location>
</feature>
<gene>
    <name evidence="2" type="ORF">DLAC_05821</name>
</gene>
<sequence length="470" mass="54557">MLIEESKRDNPESKFSISTTTVNKFLKEQQFSYKVIREEEIERNSETLLEERKIFSKMVLENNYRKSPRTTVYFDFMYVSSIIARRGIFKFGTPAIVHQSHREFYTNKDQSTSKSKNSEQVSEENVIDDAVKEESEEESKEESDDELEEESDDEPEEESDQVSDQEESDEDSSIALKELQDIALLKTPPISTNAQKVNSLVVCAAITGEKVLLVSTQFRRFNSEDFYQFMVQLLDKLKKEYPNESFTFVGDNESVYKQGMDLLMTKEHRHHSYIPNPRYSPFLNANGFMFNQLKYHMAGLKHKLVGDLIISCQQAFKKIQPENLLNYHETVGSYLLKCLKREEIHAWRTVLNEKVQVPNNAPDQKWECFHRAIFSTVRDCFTNSLVKGTPENPVKPGIQTMILNGKKIPLFKDEGQIQEVEVEQVVNKEKKKRGSPNSISQQKPTQSSKRYKSFTNIPQPDNNNNKYNNN</sequence>
<evidence type="ECO:0000313" key="2">
    <source>
        <dbReference type="EMBL" id="KYQ93185.1"/>
    </source>
</evidence>
<dbReference type="InterPro" id="IPR036397">
    <property type="entry name" value="RNaseH_sf"/>
</dbReference>
<feature type="compositionally biased region" description="Acidic residues" evidence="1">
    <location>
        <begin position="134"/>
        <end position="172"/>
    </location>
</feature>
<keyword evidence="3" id="KW-1185">Reference proteome</keyword>
<dbReference type="InParanoid" id="A0A151ZGX9"/>
<name>A0A151ZGX9_TIELA</name>
<dbReference type="Gene3D" id="3.30.420.10">
    <property type="entry name" value="Ribonuclease H-like superfamily/Ribonuclease H"/>
    <property type="match status" value="1"/>
</dbReference>
<evidence type="ECO:0000256" key="1">
    <source>
        <dbReference type="SAM" id="MobiDB-lite"/>
    </source>
</evidence>
<dbReference type="GO" id="GO:0003676">
    <property type="term" value="F:nucleic acid binding"/>
    <property type="evidence" value="ECO:0007669"/>
    <property type="project" value="InterPro"/>
</dbReference>
<feature type="region of interest" description="Disordered" evidence="1">
    <location>
        <begin position="107"/>
        <end position="172"/>
    </location>
</feature>
<evidence type="ECO:0000313" key="3">
    <source>
        <dbReference type="Proteomes" id="UP000076078"/>
    </source>
</evidence>
<comment type="caution">
    <text evidence="2">The sequence shown here is derived from an EMBL/GenBank/DDBJ whole genome shotgun (WGS) entry which is preliminary data.</text>
</comment>